<dbReference type="InterPro" id="IPR009014">
    <property type="entry name" value="Transketo_C/PFOR_II"/>
</dbReference>
<protein>
    <recommendedName>
        <fullName evidence="5 10">Transketolase</fullName>
        <ecNumber evidence="5 10">2.2.1.1</ecNumber>
    </recommendedName>
</protein>
<evidence type="ECO:0000256" key="8">
    <source>
        <dbReference type="ARBA" id="ARBA00022842"/>
    </source>
</evidence>
<dbReference type="Pfam" id="PF22613">
    <property type="entry name" value="Transketolase_C_1"/>
    <property type="match status" value="1"/>
</dbReference>
<feature type="binding site" evidence="12">
    <location>
        <position position="483"/>
    </location>
    <ligand>
        <name>substrate</name>
    </ligand>
</feature>
<dbReference type="Pfam" id="PF02779">
    <property type="entry name" value="Transket_pyr"/>
    <property type="match status" value="1"/>
</dbReference>
<proteinExistence type="inferred from homology"/>
<name>A0A1V5SL43_9BACT</name>
<dbReference type="Proteomes" id="UP000485569">
    <property type="component" value="Unassembled WGS sequence"/>
</dbReference>
<feature type="binding site" evidence="12">
    <location>
        <position position="487"/>
    </location>
    <ligand>
        <name>substrate</name>
    </ligand>
</feature>
<keyword evidence="9 13" id="KW-0786">Thiamine pyrophosphate</keyword>
<comment type="cofactor">
    <cofactor evidence="14">
        <name>Mg(2+)</name>
        <dbReference type="ChEBI" id="CHEBI:18420"/>
    </cofactor>
    <text evidence="14">Binds 1 Mg(2+) ion per subunit. Can also utilize other divalent metal cations, such as Ca(2+), Mn(2+) and Co(2+).</text>
</comment>
<feature type="binding site" evidence="13">
    <location>
        <position position="261"/>
    </location>
    <ligand>
        <name>thiamine diphosphate</name>
        <dbReference type="ChEBI" id="CHEBI:58937"/>
    </ligand>
</feature>
<keyword evidence="6 16" id="KW-0808">Transferase</keyword>
<reference evidence="18" key="1">
    <citation type="submission" date="2017-02" db="EMBL/GenBank/DDBJ databases">
        <title>Delving into the versatile metabolic prowess of the omnipresent phylum Bacteroidetes.</title>
        <authorList>
            <person name="Nobu M.K."/>
            <person name="Mei R."/>
            <person name="Narihiro T."/>
            <person name="Kuroda K."/>
            <person name="Liu W.-T."/>
        </authorList>
    </citation>
    <scope>NUCLEOTIDE SEQUENCE</scope>
    <source>
        <strain evidence="18">ADurb.Bin276</strain>
    </source>
</reference>
<feature type="site" description="Important for catalytic activity" evidence="15">
    <location>
        <position position="261"/>
    </location>
</feature>
<evidence type="ECO:0000256" key="5">
    <source>
        <dbReference type="ARBA" id="ARBA00013152"/>
    </source>
</evidence>
<comment type="catalytic activity">
    <reaction evidence="16">
        <text>D-sedoheptulose 7-phosphate + D-glyceraldehyde 3-phosphate = aldehydo-D-ribose 5-phosphate + D-xylulose 5-phosphate</text>
        <dbReference type="Rhea" id="RHEA:10508"/>
        <dbReference type="ChEBI" id="CHEBI:57483"/>
        <dbReference type="ChEBI" id="CHEBI:57737"/>
        <dbReference type="ChEBI" id="CHEBI:58273"/>
        <dbReference type="ChEBI" id="CHEBI:59776"/>
        <dbReference type="EC" id="2.2.1.1"/>
    </reaction>
</comment>
<dbReference type="InterPro" id="IPR055152">
    <property type="entry name" value="Transketolase-like_C_2"/>
</dbReference>
<feature type="binding site" evidence="12">
    <location>
        <position position="356"/>
    </location>
    <ligand>
        <name>substrate</name>
    </ligand>
</feature>
<evidence type="ECO:0000256" key="12">
    <source>
        <dbReference type="PIRSR" id="PIRSR605478-2"/>
    </source>
</evidence>
<gene>
    <name evidence="18" type="primary">tkt</name>
    <name evidence="18" type="ORF">BWY41_01786</name>
</gene>
<evidence type="ECO:0000256" key="6">
    <source>
        <dbReference type="ARBA" id="ARBA00022679"/>
    </source>
</evidence>
<dbReference type="GO" id="GO:0005829">
    <property type="term" value="C:cytosol"/>
    <property type="evidence" value="ECO:0007669"/>
    <property type="project" value="TreeGrafter"/>
</dbReference>
<dbReference type="AlphaFoldDB" id="A0A1V5SL43"/>
<keyword evidence="16" id="KW-0106">Calcium</keyword>
<dbReference type="FunFam" id="3.40.50.920:FF:000003">
    <property type="entry name" value="Transketolase"/>
    <property type="match status" value="1"/>
</dbReference>
<evidence type="ECO:0000256" key="7">
    <source>
        <dbReference type="ARBA" id="ARBA00022723"/>
    </source>
</evidence>
<dbReference type="PROSITE" id="PS00802">
    <property type="entry name" value="TRANSKETOLASE_2"/>
    <property type="match status" value="1"/>
</dbReference>
<feature type="site" description="Important for catalytic activity" evidence="15">
    <location>
        <position position="26"/>
    </location>
</feature>
<evidence type="ECO:0000256" key="2">
    <source>
        <dbReference type="ARBA" id="ARBA00001941"/>
    </source>
</evidence>
<dbReference type="InterPro" id="IPR005474">
    <property type="entry name" value="Transketolase_N"/>
</dbReference>
<dbReference type="FunFam" id="3.40.50.970:FF:000003">
    <property type="entry name" value="Transketolase"/>
    <property type="match status" value="1"/>
</dbReference>
<feature type="binding site" evidence="12">
    <location>
        <position position="533"/>
    </location>
    <ligand>
        <name>substrate</name>
    </ligand>
</feature>
<dbReference type="PROSITE" id="PS00801">
    <property type="entry name" value="TRANSKETOLASE_1"/>
    <property type="match status" value="1"/>
</dbReference>
<evidence type="ECO:0000259" key="17">
    <source>
        <dbReference type="SMART" id="SM00861"/>
    </source>
</evidence>
<feature type="active site" description="Proton donor" evidence="11">
    <location>
        <position position="425"/>
    </location>
</feature>
<sequence>MNIEELSVKTIRMLALDTIQKANSGHPGLPLGAAPMAYAIFKKFLSINPKNPCWVNRDRFVLSAGHGSALLYAMLYLSGFEKMTLEELKNFRQWESKTPGHPEYDLECGVEITTGPLGQGFATGVGMAIAESHLAATYNRPSFNLVDHYVYAIVSDGDLMEGVAAEAASLAGHLQLGKLIYLYDNNHISLASETGLHYSEDVRKRFEAYNWQVLEVKDGNDLAAIEKAIQEAKADSTHPSLIMVTTHIGYGSPKQDSFEVHGSPLKSEEVVATKKFYNWPEENPFFIPEDVLNHMRETVNKGSQAEKEWNALFAEYTKKYPAEAEELEKRMKGILPENWAQDIPSYPPETKNIATRSVGGEVMNAIAKNCPALMGGSADLDPSTNTVLKGKGTFHPPVPEAEKMQGVVAGPFGYSGRNIMFGIREHAMGSILNGMALHGGIIPYGATFLTFSDYMRPAIRLAALSNLHVIYVFTHDSIGLGEDGPTHQPVEHISSLRTVPNLMVIRPADANETAQAWKIAVGAKSPVALIFSRQKLPVIDQTKYTSAERVARGAYVLADCDSSTPDLILIASGSEVGLALKAYEKMTAEGTKVRVVSMPSWELFEQQSEEYRHQVLPLSVKKRISIEAGVPIGWERYVGTQGIVIGVNRFGASAPGELVMEKFGFSVENIIQKAKSL</sequence>
<evidence type="ECO:0000256" key="1">
    <source>
        <dbReference type="ARBA" id="ARBA00001913"/>
    </source>
</evidence>
<dbReference type="GO" id="GO:0009052">
    <property type="term" value="P:pentose-phosphate shunt, non-oxidative branch"/>
    <property type="evidence" value="ECO:0007669"/>
    <property type="project" value="UniProtKB-ARBA"/>
</dbReference>
<comment type="cofactor">
    <cofactor evidence="1">
        <name>Ca(2+)</name>
        <dbReference type="ChEBI" id="CHEBI:29108"/>
    </cofactor>
</comment>
<feature type="domain" description="Transketolase-like pyrimidine-binding" evidence="17">
    <location>
        <begin position="353"/>
        <end position="538"/>
    </location>
</feature>
<dbReference type="GO" id="GO:0004802">
    <property type="term" value="F:transketolase activity"/>
    <property type="evidence" value="ECO:0007669"/>
    <property type="project" value="UniProtKB-UniRule"/>
</dbReference>
<dbReference type="Pfam" id="PF00456">
    <property type="entry name" value="Transketolase_N"/>
    <property type="match status" value="1"/>
</dbReference>
<comment type="subunit">
    <text evidence="4 16">Homodimer.</text>
</comment>
<comment type="cofactor">
    <cofactor evidence="16">
        <name>Mg(2+)</name>
        <dbReference type="ChEBI" id="CHEBI:18420"/>
    </cofactor>
    <cofactor evidence="16">
        <name>Ca(2+)</name>
        <dbReference type="ChEBI" id="CHEBI:29108"/>
    </cofactor>
    <cofactor evidence="16">
        <name>Mn(2+)</name>
        <dbReference type="ChEBI" id="CHEBI:29035"/>
    </cofactor>
    <cofactor evidence="16">
        <name>Co(2+)</name>
        <dbReference type="ChEBI" id="CHEBI:48828"/>
    </cofactor>
    <text evidence="16">Binds 1 Mg(2+) ion per subunit. Can also utilize other divalent metal cations, such as Ca(2+), Mn(2+) and Co(2+).</text>
</comment>
<dbReference type="InterPro" id="IPR005478">
    <property type="entry name" value="Transketolase_bac-like"/>
</dbReference>
<feature type="binding site" evidence="13">
    <location>
        <position position="157"/>
    </location>
    <ligand>
        <name>thiamine diphosphate</name>
        <dbReference type="ChEBI" id="CHEBI:58937"/>
    </ligand>
</feature>
<dbReference type="InterPro" id="IPR033247">
    <property type="entry name" value="Transketolase_fam"/>
</dbReference>
<comment type="similarity">
    <text evidence="3 16">Belongs to the transketolase family.</text>
</comment>
<dbReference type="EMBL" id="MWBQ01000181">
    <property type="protein sequence ID" value="OQA55054.1"/>
    <property type="molecule type" value="Genomic_DNA"/>
</dbReference>
<dbReference type="PANTHER" id="PTHR43522">
    <property type="entry name" value="TRANSKETOLASE"/>
    <property type="match status" value="1"/>
</dbReference>
<dbReference type="InterPro" id="IPR020826">
    <property type="entry name" value="Transketolase_BS"/>
</dbReference>
<feature type="binding site" evidence="14">
    <location>
        <position position="188"/>
    </location>
    <ligand>
        <name>Mg(2+)</name>
        <dbReference type="ChEBI" id="CHEBI:18420"/>
    </ligand>
</feature>
<dbReference type="SUPFAM" id="SSF52922">
    <property type="entry name" value="TK C-terminal domain-like"/>
    <property type="match status" value="1"/>
</dbReference>
<feature type="binding site" evidence="13">
    <location>
        <position position="451"/>
    </location>
    <ligand>
        <name>thiamine diphosphate</name>
        <dbReference type="ChEBI" id="CHEBI:58937"/>
    </ligand>
</feature>
<dbReference type="Gene3D" id="3.40.50.920">
    <property type="match status" value="1"/>
</dbReference>
<comment type="caution">
    <text evidence="18">The sequence shown here is derived from an EMBL/GenBank/DDBJ whole genome shotgun (WGS) entry which is preliminary data.</text>
</comment>
<evidence type="ECO:0000256" key="13">
    <source>
        <dbReference type="PIRSR" id="PIRSR605478-3"/>
    </source>
</evidence>
<evidence type="ECO:0000256" key="4">
    <source>
        <dbReference type="ARBA" id="ARBA00011738"/>
    </source>
</evidence>
<dbReference type="EC" id="2.2.1.1" evidence="5 10"/>
<dbReference type="InterPro" id="IPR049557">
    <property type="entry name" value="Transketolase_CS"/>
</dbReference>
<evidence type="ECO:0000256" key="14">
    <source>
        <dbReference type="PIRSR" id="PIRSR605478-4"/>
    </source>
</evidence>
<dbReference type="CDD" id="cd07033">
    <property type="entry name" value="TPP_PYR_DXS_TK_like"/>
    <property type="match status" value="1"/>
</dbReference>
<feature type="binding site" evidence="12">
    <location>
        <position position="261"/>
    </location>
    <ligand>
        <name>substrate</name>
    </ligand>
</feature>
<feature type="binding site" evidence="14">
    <location>
        <position position="186"/>
    </location>
    <ligand>
        <name>Mg(2+)</name>
        <dbReference type="ChEBI" id="CHEBI:18420"/>
    </ligand>
</feature>
<evidence type="ECO:0000256" key="10">
    <source>
        <dbReference type="NCBIfam" id="TIGR00232"/>
    </source>
</evidence>
<evidence type="ECO:0000256" key="9">
    <source>
        <dbReference type="ARBA" id="ARBA00023052"/>
    </source>
</evidence>
<keyword evidence="7 14" id="KW-0479">Metal-binding</keyword>
<dbReference type="PANTHER" id="PTHR43522:SF10">
    <property type="entry name" value="TRANSKETOLASE"/>
    <property type="match status" value="1"/>
</dbReference>
<evidence type="ECO:0000313" key="18">
    <source>
        <dbReference type="EMBL" id="OQA55054.1"/>
    </source>
</evidence>
<comment type="cofactor">
    <cofactor evidence="2">
        <name>Co(2+)</name>
        <dbReference type="ChEBI" id="CHEBI:48828"/>
    </cofactor>
</comment>
<feature type="binding site" evidence="13">
    <location>
        <position position="66"/>
    </location>
    <ligand>
        <name>thiamine diphosphate</name>
        <dbReference type="ChEBI" id="CHEBI:58937"/>
    </ligand>
</feature>
<feature type="binding site" evidence="13">
    <location>
        <position position="186"/>
    </location>
    <ligand>
        <name>thiamine diphosphate</name>
        <dbReference type="ChEBI" id="CHEBI:58937"/>
    </ligand>
</feature>
<evidence type="ECO:0000256" key="11">
    <source>
        <dbReference type="PIRSR" id="PIRSR605478-1"/>
    </source>
</evidence>
<feature type="binding site" evidence="14">
    <location>
        <position position="156"/>
    </location>
    <ligand>
        <name>Mg(2+)</name>
        <dbReference type="ChEBI" id="CHEBI:18420"/>
    </ligand>
</feature>
<comment type="function">
    <text evidence="16">Catalyzes the transfer of a two-carbon ketol group from a ketose donor to an aldose acceptor, via a covalent intermediate with the cofactor thiamine pyrophosphate.</text>
</comment>
<dbReference type="GO" id="GO:0046872">
    <property type="term" value="F:metal ion binding"/>
    <property type="evidence" value="ECO:0007669"/>
    <property type="project" value="UniProtKB-KW"/>
</dbReference>
<accession>A0A1V5SL43</accession>
<dbReference type="SUPFAM" id="SSF52518">
    <property type="entry name" value="Thiamin diphosphate-binding fold (THDP-binding)"/>
    <property type="match status" value="2"/>
</dbReference>
<evidence type="ECO:0000256" key="3">
    <source>
        <dbReference type="ARBA" id="ARBA00007131"/>
    </source>
</evidence>
<organism evidence="18">
    <name type="scientific">Candidatus Atribacter allofermentans</name>
    <dbReference type="NCBI Taxonomy" id="1852833"/>
    <lineage>
        <taxon>Bacteria</taxon>
        <taxon>Pseudomonadati</taxon>
        <taxon>Atribacterota</taxon>
        <taxon>Atribacteria</taxon>
        <taxon>Atribacterales</taxon>
        <taxon>Atribacteraceae</taxon>
        <taxon>Atribacter</taxon>
    </lineage>
</organism>
<dbReference type="FunFam" id="3.40.50.970:FF:000004">
    <property type="entry name" value="Transketolase"/>
    <property type="match status" value="1"/>
</dbReference>
<dbReference type="Gene3D" id="3.40.50.970">
    <property type="match status" value="2"/>
</dbReference>
<dbReference type="InterPro" id="IPR005475">
    <property type="entry name" value="Transketolase-like_Pyr-bd"/>
</dbReference>
<feature type="binding site" evidence="12">
    <location>
        <position position="475"/>
    </location>
    <ligand>
        <name>substrate</name>
    </ligand>
</feature>
<feature type="binding site" evidence="12">
    <location>
        <position position="383"/>
    </location>
    <ligand>
        <name>substrate</name>
    </ligand>
</feature>
<dbReference type="CDD" id="cd02012">
    <property type="entry name" value="TPP_TK"/>
    <property type="match status" value="1"/>
</dbReference>
<feature type="binding site" evidence="13">
    <location>
        <begin position="115"/>
        <end position="117"/>
    </location>
    <ligand>
        <name>thiamine diphosphate</name>
        <dbReference type="ChEBI" id="CHEBI:58937"/>
    </ligand>
</feature>
<dbReference type="SMART" id="SM00861">
    <property type="entry name" value="Transket_pyr"/>
    <property type="match status" value="1"/>
</dbReference>
<feature type="binding site" evidence="12">
    <location>
        <position position="26"/>
    </location>
    <ligand>
        <name>substrate</name>
    </ligand>
</feature>
<evidence type="ECO:0000256" key="15">
    <source>
        <dbReference type="PIRSR" id="PIRSR605478-5"/>
    </source>
</evidence>
<dbReference type="NCBIfam" id="TIGR00232">
    <property type="entry name" value="tktlase_bact"/>
    <property type="match status" value="1"/>
</dbReference>
<comment type="cofactor">
    <cofactor evidence="13">
        <name>thiamine diphosphate</name>
        <dbReference type="ChEBI" id="CHEBI:58937"/>
    </cofactor>
    <text evidence="13">Binds 1 thiamine pyrophosphate per subunit. During the reaction, the substrate forms a covalent intermediate with the cofactor.</text>
</comment>
<dbReference type="InterPro" id="IPR029061">
    <property type="entry name" value="THDP-binding"/>
</dbReference>
<evidence type="ECO:0000256" key="16">
    <source>
        <dbReference type="RuleBase" id="RU004996"/>
    </source>
</evidence>
<keyword evidence="8 14" id="KW-0460">Magnesium</keyword>